<feature type="transmembrane region" description="Helical" evidence="8">
    <location>
        <begin position="946"/>
        <end position="970"/>
    </location>
</feature>
<dbReference type="Pfam" id="PF00873">
    <property type="entry name" value="ACR_tran"/>
    <property type="match status" value="1"/>
</dbReference>
<dbReference type="Gene3D" id="3.30.2090.10">
    <property type="entry name" value="Multidrug efflux transporter AcrB TolC docking domain, DN and DC subdomains"/>
    <property type="match status" value="2"/>
</dbReference>
<keyword evidence="10" id="KW-1185">Reference proteome</keyword>
<keyword evidence="3" id="KW-0813">Transport</keyword>
<feature type="transmembrane region" description="Helical" evidence="8">
    <location>
        <begin position="894"/>
        <end position="913"/>
    </location>
</feature>
<evidence type="ECO:0000256" key="3">
    <source>
        <dbReference type="ARBA" id="ARBA00022448"/>
    </source>
</evidence>
<keyword evidence="4" id="KW-1003">Cell membrane</keyword>
<dbReference type="Gene3D" id="3.30.70.1430">
    <property type="entry name" value="Multidrug efflux transporter AcrB pore domain"/>
    <property type="match status" value="2"/>
</dbReference>
<feature type="transmembrane region" description="Helical" evidence="8">
    <location>
        <begin position="367"/>
        <end position="385"/>
    </location>
</feature>
<keyword evidence="7 8" id="KW-0472">Membrane</keyword>
<keyword evidence="5 8" id="KW-0812">Transmembrane</keyword>
<evidence type="ECO:0000256" key="2">
    <source>
        <dbReference type="ARBA" id="ARBA00010942"/>
    </source>
</evidence>
<feature type="transmembrane region" description="Helical" evidence="8">
    <location>
        <begin position="40"/>
        <end position="58"/>
    </location>
</feature>
<dbReference type="SUPFAM" id="SSF82714">
    <property type="entry name" value="Multidrug efflux transporter AcrB TolC docking domain, DN and DC subdomains"/>
    <property type="match status" value="2"/>
</dbReference>
<comment type="similarity">
    <text evidence="2">Belongs to the resistance-nodulation-cell division (RND) (TC 2.A.6) family.</text>
</comment>
<feature type="transmembrane region" description="Helical" evidence="8">
    <location>
        <begin position="550"/>
        <end position="574"/>
    </location>
</feature>
<dbReference type="PRINTS" id="PR00702">
    <property type="entry name" value="ACRIFLAVINRP"/>
</dbReference>
<feature type="transmembrane region" description="Helical" evidence="8">
    <location>
        <begin position="1036"/>
        <end position="1062"/>
    </location>
</feature>
<dbReference type="EMBL" id="JBHTMC010000007">
    <property type="protein sequence ID" value="MFD1262683.1"/>
    <property type="molecule type" value="Genomic_DNA"/>
</dbReference>
<feature type="transmembrane region" description="Helical" evidence="8">
    <location>
        <begin position="1009"/>
        <end position="1030"/>
    </location>
</feature>
<evidence type="ECO:0000256" key="4">
    <source>
        <dbReference type="ARBA" id="ARBA00022475"/>
    </source>
</evidence>
<dbReference type="Proteomes" id="UP001597158">
    <property type="component" value="Unassembled WGS sequence"/>
</dbReference>
<dbReference type="Gene3D" id="1.20.1640.10">
    <property type="entry name" value="Multidrug efflux transporter AcrB transmembrane domain"/>
    <property type="match status" value="2"/>
</dbReference>
<dbReference type="RefSeq" id="WP_277834607.1">
    <property type="nucleotide sequence ID" value="NZ_JARQZE010000015.1"/>
</dbReference>
<feature type="transmembrane region" description="Helical" evidence="8">
    <location>
        <begin position="417"/>
        <end position="438"/>
    </location>
</feature>
<organism evidence="9 10">
    <name type="scientific">Thauera mechernichensis</name>
    <dbReference type="NCBI Taxonomy" id="82788"/>
    <lineage>
        <taxon>Bacteria</taxon>
        <taxon>Pseudomonadati</taxon>
        <taxon>Pseudomonadota</taxon>
        <taxon>Betaproteobacteria</taxon>
        <taxon>Rhodocyclales</taxon>
        <taxon>Zoogloeaceae</taxon>
        <taxon>Thauera</taxon>
    </lineage>
</organism>
<dbReference type="Gene3D" id="3.30.70.1320">
    <property type="entry name" value="Multidrug efflux transporter AcrB pore domain like"/>
    <property type="match status" value="1"/>
</dbReference>
<evidence type="ECO:0000256" key="8">
    <source>
        <dbReference type="SAM" id="Phobius"/>
    </source>
</evidence>
<dbReference type="PANTHER" id="PTHR32063:SF19">
    <property type="entry name" value="CATION EFFLUX SYSTEM PROTEIN CUSA"/>
    <property type="match status" value="1"/>
</dbReference>
<accession>A0ABW3WCJ4</accession>
<dbReference type="InterPro" id="IPR027463">
    <property type="entry name" value="AcrB_DN_DC_subdom"/>
</dbReference>
<sequence length="1075" mass="116319">MPDIDMTDAQRAPAQGERDIDVAPAGGWLSRLIEWSARNVFLVLLGTVLLIGAGLYAVKHTPLDALPDLSDVQVIIYTDYPGQAPQVVEDQVTYPLTTAMLAVPQARVVRGFSMFGASYVYVIFEDGTDIYWARSRVLEYLSTAAARLPAGVAPQIGPDATGVGWVYQYAITGKDLSLAETRSLQDWYVRYPLTQARGVAEVASVGGFVREYQVTVDPYRLAGFGIGLDEVGRAIRESNRDVGGRVIELAEREFMVRGRGYLRSVADIEDIVLKVDGAGRGTPVRVADIGRVELVPAERRGIAELNGEGEVASGIVMARFGENALEVIRNVREKLAEIAPGLPAGAEIVPVYDRSTLIERAIDNLKSTLLAESLIVAAVCIVFLLHVRSALVAIVTLPLGILVAFIGMQALGIGSNIMSLGGIAIAIGAMVDASIVMIENAHKRLETLRAEATAAERAEVLIGACREVGPALFFSLLIITVSFLPVFALEGQEGRLFSPLAWTKTLAMAGAAFLSVTLVPVLMLFFVRGKIVPEQRNPINRLLVWLYRPVIALAMRFKLTTLLLALVAMAVTLIPARQIGSEFMPTLDEGAIFYMPAGLPGMSVTEAGRLLATTNRILKSFPEVESVYGKAGRANTATDPAPLEMFETVINLKPRSAWRPGMTVDALIAEMDAAVKFPGLANSWTMPIKARIDMLSTGIRTPVGVKVFGQDLDTLERLAKEVEAVVRAVPGTASAYAERVAGGYYVDIEPRRDQLARYGLTIDTVQMAVATALGGETVTTTVEGLERYNVSVRYPRALREDPARIAAQVLVPTASGPVPLGQLAEVKLSRGAPAIRTENAALVAYVYVDTREADLGRFVQRAQQAVAAEVRFPPGYYAAWSGQFEYMERAKEKLTVVVPLTLALIFVLLYLNFRRLAETFIVMLSVPFALIGGVWLMWWLGYQMSVAVAVGFIALAGVAAETGVIMLIYLDHAWQRIRAERAARGEIPSIADLYAAVMEGAVERVRPKMMTVITIILGLLPVMLGTGTGSEVMSRIAAPMVGGMVSSTVLTLAVIPVLYALVKQWELRREQGTTA</sequence>
<evidence type="ECO:0000256" key="1">
    <source>
        <dbReference type="ARBA" id="ARBA00004651"/>
    </source>
</evidence>
<evidence type="ECO:0000256" key="6">
    <source>
        <dbReference type="ARBA" id="ARBA00022989"/>
    </source>
</evidence>
<name>A0ABW3WCJ4_9RHOO</name>
<feature type="transmembrane region" description="Helical" evidence="8">
    <location>
        <begin position="920"/>
        <end position="940"/>
    </location>
</feature>
<dbReference type="NCBIfam" id="TIGR00914">
    <property type="entry name" value="2A0601"/>
    <property type="match status" value="1"/>
</dbReference>
<evidence type="ECO:0000256" key="7">
    <source>
        <dbReference type="ARBA" id="ARBA00023136"/>
    </source>
</evidence>
<dbReference type="SUPFAM" id="SSF82693">
    <property type="entry name" value="Multidrug efflux transporter AcrB pore domain, PN1, PN2, PC1 and PC2 subdomains"/>
    <property type="match status" value="2"/>
</dbReference>
<comment type="subcellular location">
    <subcellularLocation>
        <location evidence="1">Cell membrane</location>
        <topology evidence="1">Multi-pass membrane protein</topology>
    </subcellularLocation>
</comment>
<dbReference type="PANTHER" id="PTHR32063">
    <property type="match status" value="1"/>
</dbReference>
<feature type="transmembrane region" description="Helical" evidence="8">
    <location>
        <begin position="509"/>
        <end position="529"/>
    </location>
</feature>
<keyword evidence="6 8" id="KW-1133">Transmembrane helix</keyword>
<proteinExistence type="inferred from homology"/>
<feature type="transmembrane region" description="Helical" evidence="8">
    <location>
        <begin position="471"/>
        <end position="489"/>
    </location>
</feature>
<feature type="transmembrane region" description="Helical" evidence="8">
    <location>
        <begin position="390"/>
        <end position="411"/>
    </location>
</feature>
<dbReference type="Gene3D" id="3.30.70.1440">
    <property type="entry name" value="Multidrug efflux transporter AcrB pore domain"/>
    <property type="match status" value="1"/>
</dbReference>
<evidence type="ECO:0000256" key="5">
    <source>
        <dbReference type="ARBA" id="ARBA00022692"/>
    </source>
</evidence>
<dbReference type="SUPFAM" id="SSF82866">
    <property type="entry name" value="Multidrug efflux transporter AcrB transmembrane domain"/>
    <property type="match status" value="2"/>
</dbReference>
<protein>
    <submittedName>
        <fullName evidence="9">Efflux RND transporter permease subunit</fullName>
    </submittedName>
</protein>
<comment type="caution">
    <text evidence="9">The sequence shown here is derived from an EMBL/GenBank/DDBJ whole genome shotgun (WGS) entry which is preliminary data.</text>
</comment>
<dbReference type="InterPro" id="IPR004763">
    <property type="entry name" value="CusA-like"/>
</dbReference>
<gene>
    <name evidence="9" type="ORF">ACFQ4M_03750</name>
</gene>
<reference evidence="10" key="1">
    <citation type="journal article" date="2019" name="Int. J. Syst. Evol. Microbiol.">
        <title>The Global Catalogue of Microorganisms (GCM) 10K type strain sequencing project: providing services to taxonomists for standard genome sequencing and annotation.</title>
        <authorList>
            <consortium name="The Broad Institute Genomics Platform"/>
            <consortium name="The Broad Institute Genome Sequencing Center for Infectious Disease"/>
            <person name="Wu L."/>
            <person name="Ma J."/>
        </authorList>
    </citation>
    <scope>NUCLEOTIDE SEQUENCE [LARGE SCALE GENOMIC DNA]</scope>
    <source>
        <strain evidence="10">CCUG 48884</strain>
    </source>
</reference>
<dbReference type="InterPro" id="IPR001036">
    <property type="entry name" value="Acrflvin-R"/>
</dbReference>
<evidence type="ECO:0000313" key="9">
    <source>
        <dbReference type="EMBL" id="MFD1262683.1"/>
    </source>
</evidence>
<evidence type="ECO:0000313" key="10">
    <source>
        <dbReference type="Proteomes" id="UP001597158"/>
    </source>
</evidence>